<evidence type="ECO:0000256" key="1">
    <source>
        <dbReference type="SAM" id="SignalP"/>
    </source>
</evidence>
<feature type="chain" id="PRO_5042080251" evidence="1">
    <location>
        <begin position="17"/>
        <end position="256"/>
    </location>
</feature>
<reference evidence="2" key="2">
    <citation type="journal article" date="2020" name="Nat. Commun.">
        <title>Large-scale genome sequencing of mycorrhizal fungi provides insights into the early evolution of symbiotic traits.</title>
        <authorList>
            <person name="Miyauchi S."/>
            <person name="Kiss E."/>
            <person name="Kuo A."/>
            <person name="Drula E."/>
            <person name="Kohler A."/>
            <person name="Sanchez-Garcia M."/>
            <person name="Morin E."/>
            <person name="Andreopoulos B."/>
            <person name="Barry K.W."/>
            <person name="Bonito G."/>
            <person name="Buee M."/>
            <person name="Carver A."/>
            <person name="Chen C."/>
            <person name="Cichocki N."/>
            <person name="Clum A."/>
            <person name="Culley D."/>
            <person name="Crous P.W."/>
            <person name="Fauchery L."/>
            <person name="Girlanda M."/>
            <person name="Hayes R.D."/>
            <person name="Keri Z."/>
            <person name="LaButti K."/>
            <person name="Lipzen A."/>
            <person name="Lombard V."/>
            <person name="Magnuson J."/>
            <person name="Maillard F."/>
            <person name="Murat C."/>
            <person name="Nolan M."/>
            <person name="Ohm R.A."/>
            <person name="Pangilinan J."/>
            <person name="Pereira M.F."/>
            <person name="Perotto S."/>
            <person name="Peter M."/>
            <person name="Pfister S."/>
            <person name="Riley R."/>
            <person name="Sitrit Y."/>
            <person name="Stielow J.B."/>
            <person name="Szollosi G."/>
            <person name="Zifcakova L."/>
            <person name="Stursova M."/>
            <person name="Spatafora J.W."/>
            <person name="Tedersoo L."/>
            <person name="Vaario L.M."/>
            <person name="Yamada A."/>
            <person name="Yan M."/>
            <person name="Wang P."/>
            <person name="Xu J."/>
            <person name="Bruns T."/>
            <person name="Baldrian P."/>
            <person name="Vilgalys R."/>
            <person name="Dunand C."/>
            <person name="Henrissat B."/>
            <person name="Grigoriev I.V."/>
            <person name="Hibbett D."/>
            <person name="Nagy L.G."/>
            <person name="Martin F.M."/>
        </authorList>
    </citation>
    <scope>NUCLEOTIDE SEQUENCE</scope>
    <source>
        <strain evidence="2">BED1</strain>
    </source>
</reference>
<proteinExistence type="predicted"/>
<keyword evidence="3" id="KW-1185">Reference proteome</keyword>
<name>A0AAD4BL14_BOLED</name>
<sequence>MVYIVLLIIFMNNVSGNISKQWNKHHMIYMLEQEFSIHFISSSPHATPMELMQGMKDLIQHICKEYSHGRLRCNYLCCTCKVGGINVEKKTDKGYISIFQCGELHMSEDIHAQVKHQIKLAKLFGGTEKVKDAISKTGIQDNVTAAIVDCLLALGKTEVTMHLNSELDALLRGQLDWTFTKILLNIVKYFWGQTTYILQKGQSFKTFQMRLESVNREGLNSLTLNADYIVRYKGGLVVRHFKTAPLVGQYMHYKQL</sequence>
<feature type="signal peptide" evidence="1">
    <location>
        <begin position="1"/>
        <end position="16"/>
    </location>
</feature>
<evidence type="ECO:0000313" key="3">
    <source>
        <dbReference type="Proteomes" id="UP001194468"/>
    </source>
</evidence>
<gene>
    <name evidence="2" type="ORF">L210DRAFT_3614192</name>
</gene>
<dbReference type="EMBL" id="WHUW01000036">
    <property type="protein sequence ID" value="KAF8433086.1"/>
    <property type="molecule type" value="Genomic_DNA"/>
</dbReference>
<dbReference type="Proteomes" id="UP001194468">
    <property type="component" value="Unassembled WGS sequence"/>
</dbReference>
<organism evidence="2 3">
    <name type="scientific">Boletus edulis BED1</name>
    <dbReference type="NCBI Taxonomy" id="1328754"/>
    <lineage>
        <taxon>Eukaryota</taxon>
        <taxon>Fungi</taxon>
        <taxon>Dikarya</taxon>
        <taxon>Basidiomycota</taxon>
        <taxon>Agaricomycotina</taxon>
        <taxon>Agaricomycetes</taxon>
        <taxon>Agaricomycetidae</taxon>
        <taxon>Boletales</taxon>
        <taxon>Boletineae</taxon>
        <taxon>Boletaceae</taxon>
        <taxon>Boletoideae</taxon>
        <taxon>Boletus</taxon>
    </lineage>
</organism>
<reference evidence="2" key="1">
    <citation type="submission" date="2019-10" db="EMBL/GenBank/DDBJ databases">
        <authorList>
            <consortium name="DOE Joint Genome Institute"/>
            <person name="Kuo A."/>
            <person name="Miyauchi S."/>
            <person name="Kiss E."/>
            <person name="Drula E."/>
            <person name="Kohler A."/>
            <person name="Sanchez-Garcia M."/>
            <person name="Andreopoulos B."/>
            <person name="Barry K.W."/>
            <person name="Bonito G."/>
            <person name="Buee M."/>
            <person name="Carver A."/>
            <person name="Chen C."/>
            <person name="Cichocki N."/>
            <person name="Clum A."/>
            <person name="Culley D."/>
            <person name="Crous P.W."/>
            <person name="Fauchery L."/>
            <person name="Girlanda M."/>
            <person name="Hayes R."/>
            <person name="Keri Z."/>
            <person name="LaButti K."/>
            <person name="Lipzen A."/>
            <person name="Lombard V."/>
            <person name="Magnuson J."/>
            <person name="Maillard F."/>
            <person name="Morin E."/>
            <person name="Murat C."/>
            <person name="Nolan M."/>
            <person name="Ohm R."/>
            <person name="Pangilinan J."/>
            <person name="Pereira M."/>
            <person name="Perotto S."/>
            <person name="Peter M."/>
            <person name="Riley R."/>
            <person name="Sitrit Y."/>
            <person name="Stielow B."/>
            <person name="Szollosi G."/>
            <person name="Zifcakova L."/>
            <person name="Stursova M."/>
            <person name="Spatafora J.W."/>
            <person name="Tedersoo L."/>
            <person name="Vaario L.-M."/>
            <person name="Yamada A."/>
            <person name="Yan M."/>
            <person name="Wang P."/>
            <person name="Xu J."/>
            <person name="Bruns T."/>
            <person name="Baldrian P."/>
            <person name="Vilgalys R."/>
            <person name="Henrissat B."/>
            <person name="Grigoriev I.V."/>
            <person name="Hibbett D."/>
            <person name="Nagy L.G."/>
            <person name="Martin F.M."/>
        </authorList>
    </citation>
    <scope>NUCLEOTIDE SEQUENCE</scope>
    <source>
        <strain evidence="2">BED1</strain>
    </source>
</reference>
<keyword evidence="1" id="KW-0732">Signal</keyword>
<protein>
    <submittedName>
        <fullName evidence="2">Uncharacterized protein</fullName>
    </submittedName>
</protein>
<accession>A0AAD4BL14</accession>
<dbReference type="AlphaFoldDB" id="A0AAD4BL14"/>
<evidence type="ECO:0000313" key="2">
    <source>
        <dbReference type="EMBL" id="KAF8433086.1"/>
    </source>
</evidence>
<comment type="caution">
    <text evidence="2">The sequence shown here is derived from an EMBL/GenBank/DDBJ whole genome shotgun (WGS) entry which is preliminary data.</text>
</comment>